<comment type="caution">
    <text evidence="3">The sequence shown here is derived from an EMBL/GenBank/DDBJ whole genome shotgun (WGS) entry which is preliminary data.</text>
</comment>
<proteinExistence type="inferred from homology"/>
<organism evidence="3 4">
    <name type="scientific">Brevibacterium aurantiacum</name>
    <dbReference type="NCBI Taxonomy" id="273384"/>
    <lineage>
        <taxon>Bacteria</taxon>
        <taxon>Bacillati</taxon>
        <taxon>Actinomycetota</taxon>
        <taxon>Actinomycetes</taxon>
        <taxon>Micrococcales</taxon>
        <taxon>Brevibacteriaceae</taxon>
        <taxon>Brevibacterium</taxon>
    </lineage>
</organism>
<dbReference type="AlphaFoldDB" id="A0A2A3ZAJ7"/>
<dbReference type="Gene3D" id="3.40.50.1860">
    <property type="match status" value="2"/>
</dbReference>
<dbReference type="PANTHER" id="PTHR21198:SF7">
    <property type="entry name" value="ASPARTATE-GLUTAMATE RACEMASE FAMILY"/>
    <property type="match status" value="1"/>
</dbReference>
<evidence type="ECO:0000313" key="4">
    <source>
        <dbReference type="Proteomes" id="UP000217720"/>
    </source>
</evidence>
<dbReference type="GO" id="GO:0047661">
    <property type="term" value="F:amino-acid racemase activity"/>
    <property type="evidence" value="ECO:0007669"/>
    <property type="project" value="InterPro"/>
</dbReference>
<dbReference type="InterPro" id="IPR001920">
    <property type="entry name" value="Asp/Glu_race"/>
</dbReference>
<gene>
    <name evidence="3" type="ORF">CIK62_17490</name>
</gene>
<dbReference type="SUPFAM" id="SSF53681">
    <property type="entry name" value="Aspartate/glutamate racemase"/>
    <property type="match status" value="2"/>
</dbReference>
<name>A0A2A3ZAJ7_BREAU</name>
<protein>
    <submittedName>
        <fullName evidence="3">Aspartate racemase</fullName>
    </submittedName>
</protein>
<dbReference type="NCBIfam" id="TIGR00035">
    <property type="entry name" value="asp_race"/>
    <property type="match status" value="1"/>
</dbReference>
<dbReference type="InterPro" id="IPR004380">
    <property type="entry name" value="Asp_race"/>
</dbReference>
<evidence type="ECO:0000256" key="1">
    <source>
        <dbReference type="ARBA" id="ARBA00007847"/>
    </source>
</evidence>
<evidence type="ECO:0000256" key="2">
    <source>
        <dbReference type="ARBA" id="ARBA00023235"/>
    </source>
</evidence>
<dbReference type="EMBL" id="NRGO01000029">
    <property type="protein sequence ID" value="PCC48606.1"/>
    <property type="molecule type" value="Genomic_DNA"/>
</dbReference>
<dbReference type="InterPro" id="IPR015942">
    <property type="entry name" value="Asp/Glu/hydantoin_racemase"/>
</dbReference>
<dbReference type="RefSeq" id="WP_096161257.1">
    <property type="nucleotide sequence ID" value="NZ_NRGO01000029.1"/>
</dbReference>
<evidence type="ECO:0000313" key="3">
    <source>
        <dbReference type="EMBL" id="PCC48606.1"/>
    </source>
</evidence>
<keyword evidence="2" id="KW-0413">Isomerase</keyword>
<reference evidence="3 4" key="1">
    <citation type="journal article" date="2017" name="Elife">
        <title>Extensive horizontal gene transfer in cheese-associated bacteria.</title>
        <authorList>
            <person name="Bonham K.S."/>
            <person name="Wolfe B.E."/>
            <person name="Dutton R.J."/>
        </authorList>
    </citation>
    <scope>NUCLEOTIDE SEQUENCE [LARGE SCALE GENOMIC DNA]</scope>
    <source>
        <strain evidence="3 4">900_6</strain>
    </source>
</reference>
<accession>A0A2A3ZAJ7</accession>
<dbReference type="Pfam" id="PF01177">
    <property type="entry name" value="Asp_Glu_race"/>
    <property type="match status" value="1"/>
</dbReference>
<dbReference type="Proteomes" id="UP000217720">
    <property type="component" value="Unassembled WGS sequence"/>
</dbReference>
<comment type="similarity">
    <text evidence="1">Belongs to the aspartate/glutamate racemases family.</text>
</comment>
<dbReference type="PANTHER" id="PTHR21198">
    <property type="entry name" value="GLUTAMATE RACEMASE"/>
    <property type="match status" value="1"/>
</dbReference>
<sequence>MRRIGLLGGMSWHSSIEYYTKINSAVAERLGGHHSARILLDSTDFADIRDMQIAEDWAGMDASLTATAQRLVDGGAEAVAIATNLMHKCAPAVETAVDAPLLHIVDAIATVAKRQGHSTLAVLGTKWTMLDGFYTEPLEAQGIATLVPDEATCLEVDQIIFDELTQGVFTDASRARYVEIMNELKARGADAVALSCTEIGLLVPPETAPLPAIDSVDAHVAAIVEWMMAKSPVTEQNADRASQPTTS</sequence>